<reference evidence="1 2" key="1">
    <citation type="submission" date="2019-03" db="EMBL/GenBank/DDBJ databases">
        <title>Draft genome sequences of novel Actinobacteria.</title>
        <authorList>
            <person name="Sahin N."/>
            <person name="Ay H."/>
            <person name="Saygin H."/>
        </authorList>
    </citation>
    <scope>NUCLEOTIDE SEQUENCE [LARGE SCALE GENOMIC DNA]</scope>
    <source>
        <strain evidence="1 2">JCM 13523</strain>
    </source>
</reference>
<dbReference type="InterPro" id="IPR024747">
    <property type="entry name" value="Pyridox_Oxase-rel"/>
</dbReference>
<comment type="caution">
    <text evidence="1">The sequence shown here is derived from an EMBL/GenBank/DDBJ whole genome shotgun (WGS) entry which is preliminary data.</text>
</comment>
<proteinExistence type="predicted"/>
<evidence type="ECO:0008006" key="3">
    <source>
        <dbReference type="Google" id="ProtNLM"/>
    </source>
</evidence>
<protein>
    <recommendedName>
        <fullName evidence="3">Pyridoxamine 5'-phosphate oxidase family protein</fullName>
    </recommendedName>
</protein>
<gene>
    <name evidence="1" type="ORF">E1263_07290</name>
</gene>
<accession>A0A4V2YQC0</accession>
<dbReference type="InterPro" id="IPR012349">
    <property type="entry name" value="Split_barrel_FMN-bd"/>
</dbReference>
<dbReference type="Gene3D" id="2.30.110.10">
    <property type="entry name" value="Electron Transport, Fmn-binding Protein, Chain A"/>
    <property type="match status" value="1"/>
</dbReference>
<organism evidence="1 2">
    <name type="scientific">Kribbella antibiotica</name>
    <dbReference type="NCBI Taxonomy" id="190195"/>
    <lineage>
        <taxon>Bacteria</taxon>
        <taxon>Bacillati</taxon>
        <taxon>Actinomycetota</taxon>
        <taxon>Actinomycetes</taxon>
        <taxon>Propionibacteriales</taxon>
        <taxon>Kribbellaceae</taxon>
        <taxon>Kribbella</taxon>
    </lineage>
</organism>
<name>A0A4V2YQC0_9ACTN</name>
<dbReference type="EMBL" id="SMKX01000014">
    <property type="protein sequence ID" value="TDD61497.1"/>
    <property type="molecule type" value="Genomic_DNA"/>
</dbReference>
<keyword evidence="2" id="KW-1185">Reference proteome</keyword>
<dbReference type="RefSeq" id="WP_132166397.1">
    <property type="nucleotide sequence ID" value="NZ_SMKX01000014.1"/>
</dbReference>
<evidence type="ECO:0000313" key="1">
    <source>
        <dbReference type="EMBL" id="TDD61497.1"/>
    </source>
</evidence>
<sequence>MSELADQLPLRTVAPVAATSGAAEPSTHGQRRLSQADCLQQLPTAVIGRLVYTAAGKPATWLTRFKLEKGSILFRSSQAEVLLAAARGYVAVFEVNAVDNQQRRRWAVTVVGHLLLAPITEVTGGMPPVEGSAPQTIRLVIAAARGNSEAV</sequence>
<dbReference type="OrthoDB" id="3212118at2"/>
<dbReference type="Pfam" id="PF12900">
    <property type="entry name" value="Pyridox_ox_2"/>
    <property type="match status" value="1"/>
</dbReference>
<dbReference type="SUPFAM" id="SSF50475">
    <property type="entry name" value="FMN-binding split barrel"/>
    <property type="match status" value="1"/>
</dbReference>
<dbReference type="Proteomes" id="UP000295124">
    <property type="component" value="Unassembled WGS sequence"/>
</dbReference>
<evidence type="ECO:0000313" key="2">
    <source>
        <dbReference type="Proteomes" id="UP000295124"/>
    </source>
</evidence>
<dbReference type="AlphaFoldDB" id="A0A4V2YQC0"/>